<protein>
    <submittedName>
        <fullName evidence="2">RNA polymerase subunit sigma-70</fullName>
    </submittedName>
</protein>
<evidence type="ECO:0000313" key="2">
    <source>
        <dbReference type="EMBL" id="RGE56172.1"/>
    </source>
</evidence>
<comment type="caution">
    <text evidence="2">The sequence shown here is derived from an EMBL/GenBank/DDBJ whole genome shotgun (WGS) entry which is preliminary data.</text>
</comment>
<accession>A0A3E3HWK1</accession>
<evidence type="ECO:0000256" key="1">
    <source>
        <dbReference type="SAM" id="Coils"/>
    </source>
</evidence>
<keyword evidence="3" id="KW-1185">Reference proteome</keyword>
<dbReference type="EMBL" id="QVLV01000029">
    <property type="protein sequence ID" value="RGE56172.1"/>
    <property type="molecule type" value="Genomic_DNA"/>
</dbReference>
<dbReference type="RefSeq" id="WP_117545698.1">
    <property type="nucleotide sequence ID" value="NZ_QVLV01000029.1"/>
</dbReference>
<dbReference type="Proteomes" id="UP000260812">
    <property type="component" value="Unassembled WGS sequence"/>
</dbReference>
<name>A0A3E3HWK1_9FIRM</name>
<organism evidence="2 3">
    <name type="scientific">Eisenbergiella massiliensis</name>
    <dbReference type="NCBI Taxonomy" id="1720294"/>
    <lineage>
        <taxon>Bacteria</taxon>
        <taxon>Bacillati</taxon>
        <taxon>Bacillota</taxon>
        <taxon>Clostridia</taxon>
        <taxon>Lachnospirales</taxon>
        <taxon>Lachnospiraceae</taxon>
        <taxon>Eisenbergiella</taxon>
    </lineage>
</organism>
<keyword evidence="1" id="KW-0175">Coiled coil</keyword>
<evidence type="ECO:0000313" key="3">
    <source>
        <dbReference type="Proteomes" id="UP000260812"/>
    </source>
</evidence>
<sequence>MDKQILQDYIDACELIKETEQDIQRLQRKKKTVIQTNVKGSNPEFPYQEQHFKIQGTTFTYTEDTQLRMEEKLLEERKTVAEEKKRLVEEWMLTVPARMQRIIRFKFFQKKTWEEVAVFMKGKATADSVRKEFENFMKAA</sequence>
<dbReference type="AlphaFoldDB" id="A0A3E3HWK1"/>
<proteinExistence type="predicted"/>
<gene>
    <name evidence="2" type="ORF">DXC51_25765</name>
</gene>
<feature type="coiled-coil region" evidence="1">
    <location>
        <begin position="9"/>
        <end position="36"/>
    </location>
</feature>
<reference evidence="2 3" key="1">
    <citation type="submission" date="2018-08" db="EMBL/GenBank/DDBJ databases">
        <title>A genome reference for cultivated species of the human gut microbiota.</title>
        <authorList>
            <person name="Zou Y."/>
            <person name="Xue W."/>
            <person name="Luo G."/>
        </authorList>
    </citation>
    <scope>NUCLEOTIDE SEQUENCE [LARGE SCALE GENOMIC DNA]</scope>
    <source>
        <strain evidence="2 3">TF05-5AC</strain>
    </source>
</reference>
<dbReference type="GeneID" id="97990168"/>